<organism evidence="11">
    <name type="scientific">Microvirga ossetica</name>
    <dbReference type="NCBI Taxonomy" id="1882682"/>
    <lineage>
        <taxon>Bacteria</taxon>
        <taxon>Pseudomonadati</taxon>
        <taxon>Pseudomonadota</taxon>
        <taxon>Alphaproteobacteria</taxon>
        <taxon>Hyphomicrobiales</taxon>
        <taxon>Methylobacteriaceae</taxon>
        <taxon>Microvirga</taxon>
    </lineage>
</organism>
<evidence type="ECO:0000259" key="10">
    <source>
        <dbReference type="Pfam" id="PF00483"/>
    </source>
</evidence>
<evidence type="ECO:0000256" key="9">
    <source>
        <dbReference type="RuleBase" id="RU003706"/>
    </source>
</evidence>
<comment type="function">
    <text evidence="9">Catalyzes the formation of dTDP-glucose, from dTTP and glucose 1-phosphate, as well as its pyrophosphorolysis.</text>
</comment>
<dbReference type="PANTHER" id="PTHR43532:SF1">
    <property type="entry name" value="GLUCOSE-1-PHOSPHATE THYMIDYLYLTRANSFERASE 1"/>
    <property type="match status" value="1"/>
</dbReference>
<evidence type="ECO:0000256" key="8">
    <source>
        <dbReference type="ARBA" id="ARBA00049336"/>
    </source>
</evidence>
<evidence type="ECO:0000256" key="1">
    <source>
        <dbReference type="ARBA" id="ARBA00001946"/>
    </source>
</evidence>
<reference evidence="11" key="1">
    <citation type="submission" date="2016-07" db="EMBL/GenBank/DDBJ databases">
        <title>Microvirga ossetica sp. nov. a new species of rhizobia isolated from root nodules of the legume species Vicia alpestris Steven originated from North Ossetia region in the Caucasus.</title>
        <authorList>
            <person name="Safronova V.I."/>
            <person name="Kuznetsova I.G."/>
            <person name="Sazanova A.L."/>
            <person name="Belimov A."/>
            <person name="Andronov E."/>
            <person name="Osledkin Y.S."/>
            <person name="Onishchuk O.P."/>
            <person name="Kurchak O.N."/>
            <person name="Shaposhnikov A.I."/>
            <person name="Willems A."/>
            <person name="Tikhonovich I.A."/>
        </authorList>
    </citation>
    <scope>NUCLEOTIDE SEQUENCE [LARGE SCALE GENOMIC DNA]</scope>
    <source>
        <strain evidence="11">V5/3M</strain>
    </source>
</reference>
<keyword evidence="5 9" id="KW-0548">Nucleotidyltransferase</keyword>
<comment type="catalytic activity">
    <reaction evidence="8 9">
        <text>dTTP + alpha-D-glucose 1-phosphate + H(+) = dTDP-alpha-D-glucose + diphosphate</text>
        <dbReference type="Rhea" id="RHEA:15225"/>
        <dbReference type="ChEBI" id="CHEBI:15378"/>
        <dbReference type="ChEBI" id="CHEBI:33019"/>
        <dbReference type="ChEBI" id="CHEBI:37568"/>
        <dbReference type="ChEBI" id="CHEBI:57477"/>
        <dbReference type="ChEBI" id="CHEBI:58601"/>
        <dbReference type="EC" id="2.7.7.24"/>
    </reaction>
</comment>
<dbReference type="RefSeq" id="WP_099508707.1">
    <property type="nucleotide sequence ID" value="NZ_CP016616.1"/>
</dbReference>
<gene>
    <name evidence="11" type="ORF">BB934_05290</name>
</gene>
<dbReference type="InterPro" id="IPR029044">
    <property type="entry name" value="Nucleotide-diphossugar_trans"/>
</dbReference>
<dbReference type="PANTHER" id="PTHR43532">
    <property type="entry name" value="GLUCOSE-1-PHOSPHATE THYMIDYLYLTRANSFERASE"/>
    <property type="match status" value="1"/>
</dbReference>
<dbReference type="GO" id="GO:0008879">
    <property type="term" value="F:glucose-1-phosphate thymidylyltransferase activity"/>
    <property type="evidence" value="ECO:0007669"/>
    <property type="project" value="UniProtKB-EC"/>
</dbReference>
<evidence type="ECO:0000256" key="3">
    <source>
        <dbReference type="ARBA" id="ARBA00012461"/>
    </source>
</evidence>
<evidence type="ECO:0000313" key="11">
    <source>
        <dbReference type="EMBL" id="ANY77719.1"/>
    </source>
</evidence>
<evidence type="ECO:0000256" key="7">
    <source>
        <dbReference type="ARBA" id="ARBA00022842"/>
    </source>
</evidence>
<keyword evidence="4 9" id="KW-0808">Transferase</keyword>
<dbReference type="FunFam" id="3.90.550.10:FF:000023">
    <property type="entry name" value="Glucose-1-phosphate thymidylyltransferase"/>
    <property type="match status" value="1"/>
</dbReference>
<dbReference type="Gene3D" id="3.90.550.10">
    <property type="entry name" value="Spore Coat Polysaccharide Biosynthesis Protein SpsA, Chain A"/>
    <property type="match status" value="1"/>
</dbReference>
<keyword evidence="6 9" id="KW-0479">Metal-binding</keyword>
<dbReference type="InterPro" id="IPR005835">
    <property type="entry name" value="NTP_transferase_dom"/>
</dbReference>
<dbReference type="NCBIfam" id="TIGR01207">
    <property type="entry name" value="rmlA"/>
    <property type="match status" value="1"/>
</dbReference>
<dbReference type="AlphaFoldDB" id="A0A1B2ECR2"/>
<dbReference type="GO" id="GO:0046872">
    <property type="term" value="F:metal ion binding"/>
    <property type="evidence" value="ECO:0007669"/>
    <property type="project" value="UniProtKB-KW"/>
</dbReference>
<evidence type="ECO:0000256" key="4">
    <source>
        <dbReference type="ARBA" id="ARBA00022679"/>
    </source>
</evidence>
<accession>A0A1B2ECR2</accession>
<evidence type="ECO:0000256" key="6">
    <source>
        <dbReference type="ARBA" id="ARBA00022723"/>
    </source>
</evidence>
<protein>
    <recommendedName>
        <fullName evidence="3 9">Glucose-1-phosphate thymidylyltransferase</fullName>
        <ecNumber evidence="3 9">2.7.7.24</ecNumber>
    </recommendedName>
</protein>
<dbReference type="KEGG" id="moc:BB934_05290"/>
<feature type="domain" description="Nucleotidyl transferase" evidence="10">
    <location>
        <begin position="2"/>
        <end position="237"/>
    </location>
</feature>
<dbReference type="EMBL" id="CP016616">
    <property type="protein sequence ID" value="ANY77719.1"/>
    <property type="molecule type" value="Genomic_DNA"/>
</dbReference>
<evidence type="ECO:0000256" key="5">
    <source>
        <dbReference type="ARBA" id="ARBA00022695"/>
    </source>
</evidence>
<dbReference type="EC" id="2.7.7.24" evidence="3 9"/>
<evidence type="ECO:0000256" key="2">
    <source>
        <dbReference type="ARBA" id="ARBA00010480"/>
    </source>
</evidence>
<name>A0A1B2ECR2_9HYPH</name>
<sequence length="290" mass="32380">MKGIILAGGSGTRLHPMTYVTSKQLLPIYDKPMIYYPLTTLMLAGVRDILIISTPDDLPRFKQLLGSGEQWGIRLRYAEQPRPEGLAQAYIIGGDFVERGPSVLILGDNVYYGHGLTELLRSAARRTSGATVFAYHVTDPDRYGVVEFDSQGKAVSIEEKPKKPRSSWAVTGLYFYDHQVVDIAANLKPSARGELEITDVNQVYLERGQLQVELMGRGYAWLDTGTPDSLVEAAEFVRALEKRQGFRIACPEEIAYNSGWIDRTELLVLADRLSKSTYGQYLLRIAKDEG</sequence>
<dbReference type="CDD" id="cd02538">
    <property type="entry name" value="G1P_TT_short"/>
    <property type="match status" value="1"/>
</dbReference>
<comment type="cofactor">
    <cofactor evidence="1">
        <name>Mg(2+)</name>
        <dbReference type="ChEBI" id="CHEBI:18420"/>
    </cofactor>
</comment>
<keyword evidence="7 9" id="KW-0460">Magnesium</keyword>
<dbReference type="Pfam" id="PF00483">
    <property type="entry name" value="NTP_transferase"/>
    <property type="match status" value="1"/>
</dbReference>
<comment type="similarity">
    <text evidence="2 9">Belongs to the glucose-1-phosphate thymidylyltransferase family.</text>
</comment>
<proteinExistence type="inferred from homology"/>
<dbReference type="OrthoDB" id="9803871at2"/>
<dbReference type="InterPro" id="IPR005907">
    <property type="entry name" value="G1P_thy_trans_s"/>
</dbReference>
<dbReference type="SUPFAM" id="SSF53448">
    <property type="entry name" value="Nucleotide-diphospho-sugar transferases"/>
    <property type="match status" value="1"/>
</dbReference>